<proteinExistence type="predicted"/>
<reference evidence="6 7" key="1">
    <citation type="journal article" date="2017" name="Genome Announc.">
        <title>Genome sequence of the saprophytic ascomycete Epicoccum nigrum ICMP 19927 strain isolated from New Zealand.</title>
        <authorList>
            <person name="Fokin M."/>
            <person name="Fleetwood D."/>
            <person name="Weir B.S."/>
            <person name="Villas-Boas S.G."/>
        </authorList>
    </citation>
    <scope>NUCLEOTIDE SEQUENCE [LARGE SCALE GENOMIC DNA]</scope>
    <source>
        <strain evidence="6 7">ICMP 19927</strain>
    </source>
</reference>
<evidence type="ECO:0000256" key="2">
    <source>
        <dbReference type="PROSITE-ProRule" id="PRU00723"/>
    </source>
</evidence>
<gene>
    <name evidence="6" type="ORF">B5807_06309</name>
</gene>
<dbReference type="STRING" id="105696.A0A1Y2LW14"/>
<sequence>MSALEQLRQAMSVPHDVPRDYDTDTVSVTSTISDNADFYTPSCIIAEAPGENHCYLVMWKDYPLSQCTWEPPYNLDGTTLIEDWNEVKQKLGNRESEELSLKNNTMFEQAQDEAASAQELKLEKREKKRQFLTKRKRRVVHDEESSDDEPLLPVRAKSSLFVGTQETQPSRPSSPPTKAMPSPQHPVARKAPLEQSSSDSDTSLICRKQLDSPTTRPQPKQPQPKQPQPKQPQPKQPQPKIKKTKSTEKRSTSTINFINKPKTKQHREWADNHQYTRLKYRGLAEKKSHIEGTPDFSALSFPFALPQPATSRSNDDLYARRETTNRRVQEDDPYARRETTDRRAQEGQSVPLADWELNKIPLMCYQFFHRLPCPGGDKYNCRFMHREHDPQGKPYPVGNYDGFVYPKDRNPPVTCLFWLRRECYKKDECVYAHSNTGWTEFQGKVMEIRHLNPELTTPSGQIKPKDHDQPTGIKHAPPKPAALDGQIKPKDRNPPVICSFWLRGDKCKKSAKKCAFAHKHTGRDDNGLPIETTHLPPKLTASVTDQIPSHVLPYDYQNITCHFWLRDDEGCFKDNCMLAHRNTGWATPDADPKTQPVRIDPTLKPRGVPPKYADPPVTCPYWLRLKMSCTREPAECKYAHWNTGWAPPGPPVTSGTVLPIDPKQRPVCLKVEKSTSRLAPTRSNDDTGPAQAEHRTAPSGPRSANDSLSWSRKTAPTETSLQTTQDRLPTQPSPPPYTADHSDNAAVGTSTDPTMDAAPASKQNHVQSPVAVQNAPQNKTPATLRSSQLRSNIESLWNLDFVEMFESARPDDMGILKRHAMLLYSPQDHAQEIELITRWLLMYDVKVGNLWHDGAWSTFHDDVLKDKSGVIIAHPDFVHYIDLPGFGKLLTQDVRVWSVGVQLPWYEVGVGPVPTELQRRRFNIFPHGGFIYITDDVFEKTPQLALKIIKLFFDKIELLRKHDSPIFSWLEVPDAFLIWRICVRPELMEYLYLKCNDNETELAAENPDFKSYYDLYMLLHLKSYIEQDCTSEPLTAIPDKYPIMSERREIAQLTPLDYFNVLAKNQEDAEISMIGYYAALQSNDLQRHYRNFYVVHPEPGANCAQQWKDTIHNISDVITPERCAEELEKPSKDSLFDFREWAMELKEKGDDASARSDDGSMGDAPMDISPVKSKKEARHAS</sequence>
<evidence type="ECO:0000259" key="5">
    <source>
        <dbReference type="PROSITE" id="PS50103"/>
    </source>
</evidence>
<name>A0A1Y2LW14_EPING</name>
<feature type="zinc finger region" description="C3H1-type" evidence="2">
    <location>
        <begin position="492"/>
        <end position="521"/>
    </location>
</feature>
<protein>
    <recommendedName>
        <fullName evidence="8">Chromo domain-containing protein</fullName>
    </recommendedName>
</protein>
<feature type="compositionally biased region" description="Polar residues" evidence="3">
    <location>
        <begin position="194"/>
        <end position="203"/>
    </location>
</feature>
<dbReference type="Gene3D" id="3.30.1370.210">
    <property type="match status" value="1"/>
</dbReference>
<feature type="compositionally biased region" description="Polar residues" evidence="3">
    <location>
        <begin position="761"/>
        <end position="786"/>
    </location>
</feature>
<dbReference type="InterPro" id="IPR016197">
    <property type="entry name" value="Chromo-like_dom_sf"/>
</dbReference>
<keyword evidence="7" id="KW-1185">Reference proteome</keyword>
<evidence type="ECO:0000256" key="1">
    <source>
        <dbReference type="ARBA" id="ARBA00011353"/>
    </source>
</evidence>
<evidence type="ECO:0000313" key="6">
    <source>
        <dbReference type="EMBL" id="OSS48030.1"/>
    </source>
</evidence>
<dbReference type="Gene3D" id="2.40.50.40">
    <property type="match status" value="1"/>
</dbReference>
<keyword evidence="2" id="KW-0862">Zinc</keyword>
<comment type="subunit">
    <text evidence="1">Component of the NuA4 histone acetyltransferase complex.</text>
</comment>
<feature type="region of interest" description="Disordered" evidence="3">
    <location>
        <begin position="132"/>
        <end position="270"/>
    </location>
</feature>
<dbReference type="GO" id="GO:0006338">
    <property type="term" value="P:chromatin remodeling"/>
    <property type="evidence" value="ECO:0007669"/>
    <property type="project" value="UniProtKB-ARBA"/>
</dbReference>
<dbReference type="Proteomes" id="UP000193240">
    <property type="component" value="Unassembled WGS sequence"/>
</dbReference>
<feature type="region of interest" description="Disordered" evidence="3">
    <location>
        <begin position="454"/>
        <end position="488"/>
    </location>
</feature>
<accession>A0A1Y2LW14</accession>
<dbReference type="InterPro" id="IPR023780">
    <property type="entry name" value="Chromo_domain"/>
</dbReference>
<dbReference type="Pfam" id="PF00385">
    <property type="entry name" value="Chromo"/>
    <property type="match status" value="1"/>
</dbReference>
<feature type="region of interest" description="Disordered" evidence="3">
    <location>
        <begin position="1147"/>
        <end position="1181"/>
    </location>
</feature>
<dbReference type="GO" id="GO:0008270">
    <property type="term" value="F:zinc ion binding"/>
    <property type="evidence" value="ECO:0007669"/>
    <property type="project" value="UniProtKB-KW"/>
</dbReference>
<evidence type="ECO:0000313" key="7">
    <source>
        <dbReference type="Proteomes" id="UP000193240"/>
    </source>
</evidence>
<feature type="compositionally biased region" description="Basic and acidic residues" evidence="3">
    <location>
        <begin position="313"/>
        <end position="345"/>
    </location>
</feature>
<feature type="region of interest" description="Disordered" evidence="3">
    <location>
        <begin position="305"/>
        <end position="347"/>
    </location>
</feature>
<feature type="compositionally biased region" description="Polar residues" evidence="3">
    <location>
        <begin position="161"/>
        <end position="171"/>
    </location>
</feature>
<dbReference type="InterPro" id="IPR000571">
    <property type="entry name" value="Znf_CCCH"/>
</dbReference>
<feature type="compositionally biased region" description="Pro residues" evidence="3">
    <location>
        <begin position="219"/>
        <end position="237"/>
    </location>
</feature>
<feature type="domain" description="C3H1-type" evidence="5">
    <location>
        <begin position="409"/>
        <end position="436"/>
    </location>
</feature>
<dbReference type="SMART" id="SM00356">
    <property type="entry name" value="ZnF_C3H1"/>
    <property type="match status" value="3"/>
</dbReference>
<dbReference type="AlphaFoldDB" id="A0A1Y2LW14"/>
<dbReference type="PROSITE" id="PS50013">
    <property type="entry name" value="CHROMO_2"/>
    <property type="match status" value="1"/>
</dbReference>
<feature type="zinc finger region" description="C3H1-type" evidence="2">
    <location>
        <begin position="613"/>
        <end position="643"/>
    </location>
</feature>
<dbReference type="InParanoid" id="A0A1Y2LW14"/>
<dbReference type="EMBL" id="KZ107847">
    <property type="protein sequence ID" value="OSS48030.1"/>
    <property type="molecule type" value="Genomic_DNA"/>
</dbReference>
<keyword evidence="2" id="KW-0479">Metal-binding</keyword>
<evidence type="ECO:0008006" key="8">
    <source>
        <dbReference type="Google" id="ProtNLM"/>
    </source>
</evidence>
<feature type="compositionally biased region" description="Polar residues" evidence="3">
    <location>
        <begin position="702"/>
        <end position="730"/>
    </location>
</feature>
<feature type="domain" description="C3H1-type" evidence="5">
    <location>
        <begin position="613"/>
        <end position="643"/>
    </location>
</feature>
<organism evidence="6 7">
    <name type="scientific">Epicoccum nigrum</name>
    <name type="common">Soil fungus</name>
    <name type="synonym">Epicoccum purpurascens</name>
    <dbReference type="NCBI Taxonomy" id="105696"/>
    <lineage>
        <taxon>Eukaryota</taxon>
        <taxon>Fungi</taxon>
        <taxon>Dikarya</taxon>
        <taxon>Ascomycota</taxon>
        <taxon>Pezizomycotina</taxon>
        <taxon>Dothideomycetes</taxon>
        <taxon>Pleosporomycetidae</taxon>
        <taxon>Pleosporales</taxon>
        <taxon>Pleosporineae</taxon>
        <taxon>Didymellaceae</taxon>
        <taxon>Epicoccum</taxon>
    </lineage>
</organism>
<evidence type="ECO:0000259" key="4">
    <source>
        <dbReference type="PROSITE" id="PS50013"/>
    </source>
</evidence>
<feature type="compositionally biased region" description="Basic and acidic residues" evidence="3">
    <location>
        <begin position="1147"/>
        <end position="1158"/>
    </location>
</feature>
<feature type="zinc finger region" description="C3H1-type" evidence="2">
    <location>
        <begin position="409"/>
        <end position="436"/>
    </location>
</feature>
<feature type="domain" description="Chromo" evidence="4">
    <location>
        <begin position="39"/>
        <end position="96"/>
    </location>
</feature>
<dbReference type="SUPFAM" id="SSF54160">
    <property type="entry name" value="Chromo domain-like"/>
    <property type="match status" value="1"/>
</dbReference>
<feature type="region of interest" description="Disordered" evidence="3">
    <location>
        <begin position="671"/>
        <end position="786"/>
    </location>
</feature>
<evidence type="ECO:0000256" key="3">
    <source>
        <dbReference type="SAM" id="MobiDB-lite"/>
    </source>
</evidence>
<feature type="domain" description="C3H1-type" evidence="5">
    <location>
        <begin position="492"/>
        <end position="521"/>
    </location>
</feature>
<keyword evidence="2" id="KW-0863">Zinc-finger</keyword>
<dbReference type="PROSITE" id="PS50103">
    <property type="entry name" value="ZF_C3H1"/>
    <property type="match status" value="3"/>
</dbReference>
<dbReference type="InterPro" id="IPR000953">
    <property type="entry name" value="Chromo/chromo_shadow_dom"/>
</dbReference>